<organism evidence="2 3">
    <name type="scientific">Streptomyces lunalinharesii</name>
    <dbReference type="NCBI Taxonomy" id="333384"/>
    <lineage>
        <taxon>Bacteria</taxon>
        <taxon>Bacillati</taxon>
        <taxon>Actinomycetota</taxon>
        <taxon>Actinomycetes</taxon>
        <taxon>Kitasatosporales</taxon>
        <taxon>Streptomycetaceae</taxon>
        <taxon>Streptomyces</taxon>
    </lineage>
</organism>
<protein>
    <submittedName>
        <fullName evidence="2">SDR family oxidoreductase</fullName>
    </submittedName>
</protein>
<dbReference type="SUPFAM" id="SSF51735">
    <property type="entry name" value="NAD(P)-binding Rossmann-fold domains"/>
    <property type="match status" value="1"/>
</dbReference>
<sequence>MTAQDKTADRRTAATAPGGRHPAGDLTGRVALVAGATRGAGRAMAVELGRAGAVVYVTGRTTRHRTSEVGRPSETIEQTAELVTAAGGTGIAVPTDHLEPDQVKALIERIDREQGRLDVLVNSIWGGDRLIQFDTKVWDLDLAGGLRMFRLGIDTHVITHHFALPLLIRRPGGLAVEVTDGTAEFNRTYRDSLCFDLTKNVPHRIAFGLARELTEYGGTAVSLTPGFLRSEEMLDHFGVTEETWRDAIAQEPHFAIAESPALIGRAVRALATDPDKARWTGRSLSSGQLAKEYDFTDTDGTRPDCFGYFLDVVMGGKEAGPEDYRESAAPSDSDGA</sequence>
<dbReference type="PANTHER" id="PTHR44147">
    <property type="entry name" value="DEHYDROGENASE/REDUCTASE SDR FAMILY MEMBER 1"/>
    <property type="match status" value="1"/>
</dbReference>
<dbReference type="PANTHER" id="PTHR44147:SF2">
    <property type="entry name" value="DEHYDROGENASE_REDUCTASE SDR FAMILY MEMBER 1"/>
    <property type="match status" value="1"/>
</dbReference>
<keyword evidence="3" id="KW-1185">Reference proteome</keyword>
<evidence type="ECO:0000256" key="1">
    <source>
        <dbReference type="SAM" id="MobiDB-lite"/>
    </source>
</evidence>
<dbReference type="EMBL" id="BAAARK010000002">
    <property type="protein sequence ID" value="GAA2649861.1"/>
    <property type="molecule type" value="Genomic_DNA"/>
</dbReference>
<dbReference type="NCBIfam" id="NF006159">
    <property type="entry name" value="PRK08303.1"/>
    <property type="match status" value="1"/>
</dbReference>
<feature type="compositionally biased region" description="Basic and acidic residues" evidence="1">
    <location>
        <begin position="1"/>
        <end position="12"/>
    </location>
</feature>
<name>A0ABN3RH35_9ACTN</name>
<dbReference type="Pfam" id="PF00106">
    <property type="entry name" value="adh_short"/>
    <property type="match status" value="1"/>
</dbReference>
<evidence type="ECO:0000313" key="2">
    <source>
        <dbReference type="EMBL" id="GAA2649861.1"/>
    </source>
</evidence>
<comment type="caution">
    <text evidence="2">The sequence shown here is derived from an EMBL/GenBank/DDBJ whole genome shotgun (WGS) entry which is preliminary data.</text>
</comment>
<feature type="region of interest" description="Disordered" evidence="1">
    <location>
        <begin position="1"/>
        <end position="26"/>
    </location>
</feature>
<dbReference type="Proteomes" id="UP001500994">
    <property type="component" value="Unassembled WGS sequence"/>
</dbReference>
<dbReference type="RefSeq" id="WP_425585349.1">
    <property type="nucleotide sequence ID" value="NZ_BAAARK010000002.1"/>
</dbReference>
<reference evidence="2 3" key="1">
    <citation type="journal article" date="2019" name="Int. J. Syst. Evol. Microbiol.">
        <title>The Global Catalogue of Microorganisms (GCM) 10K type strain sequencing project: providing services to taxonomists for standard genome sequencing and annotation.</title>
        <authorList>
            <consortium name="The Broad Institute Genomics Platform"/>
            <consortium name="The Broad Institute Genome Sequencing Center for Infectious Disease"/>
            <person name="Wu L."/>
            <person name="Ma J."/>
        </authorList>
    </citation>
    <scope>NUCLEOTIDE SEQUENCE [LARGE SCALE GENOMIC DNA]</scope>
    <source>
        <strain evidence="2 3">JCM 16374</strain>
    </source>
</reference>
<proteinExistence type="predicted"/>
<evidence type="ECO:0000313" key="3">
    <source>
        <dbReference type="Proteomes" id="UP001500994"/>
    </source>
</evidence>
<dbReference type="InterPro" id="IPR036291">
    <property type="entry name" value="NAD(P)-bd_dom_sf"/>
</dbReference>
<dbReference type="InterPro" id="IPR002347">
    <property type="entry name" value="SDR_fam"/>
</dbReference>
<dbReference type="Gene3D" id="3.40.50.720">
    <property type="entry name" value="NAD(P)-binding Rossmann-like Domain"/>
    <property type="match status" value="1"/>
</dbReference>
<gene>
    <name evidence="2" type="ORF">GCM10009864_11950</name>
</gene>
<accession>A0ABN3RH35</accession>